<dbReference type="EMBL" id="ABXU01000065">
    <property type="protein sequence ID" value="EEB32950.1"/>
    <property type="molecule type" value="Genomic_DNA"/>
</dbReference>
<evidence type="ECO:0000256" key="2">
    <source>
        <dbReference type="ARBA" id="ARBA00022741"/>
    </source>
</evidence>
<dbReference type="SUPFAM" id="SSF54211">
    <property type="entry name" value="Ribosomal protein S5 domain 2-like"/>
    <property type="match status" value="1"/>
</dbReference>
<dbReference type="NCBIfam" id="TIGR00368">
    <property type="entry name" value="YifB family Mg chelatase-like AAA ATPase"/>
    <property type="match status" value="1"/>
</dbReference>
<dbReference type="Proteomes" id="UP000003676">
    <property type="component" value="Unassembled WGS sequence"/>
</dbReference>
<dbReference type="Gene3D" id="3.30.230.10">
    <property type="match status" value="1"/>
</dbReference>
<feature type="domain" description="MCM C-terminal AAA(+) ATPase" evidence="4">
    <location>
        <begin position="311"/>
        <end position="406"/>
    </location>
</feature>
<evidence type="ECO:0000313" key="5">
    <source>
        <dbReference type="EMBL" id="EEB32950.1"/>
    </source>
</evidence>
<dbReference type="InterPro" id="IPR014721">
    <property type="entry name" value="Ribsml_uS5_D2-typ_fold_subgr"/>
</dbReference>
<accession>B6WVP4</accession>
<dbReference type="eggNOG" id="COG0606">
    <property type="taxonomic scope" value="Bacteria"/>
</dbReference>
<dbReference type="GO" id="GO:0003677">
    <property type="term" value="F:DNA binding"/>
    <property type="evidence" value="ECO:0007669"/>
    <property type="project" value="InterPro"/>
</dbReference>
<evidence type="ECO:0000313" key="6">
    <source>
        <dbReference type="Proteomes" id="UP000003676"/>
    </source>
</evidence>
<dbReference type="SMART" id="SM00382">
    <property type="entry name" value="AAA"/>
    <property type="match status" value="1"/>
</dbReference>
<dbReference type="Pfam" id="PF13335">
    <property type="entry name" value="Mg_chelatase_C"/>
    <property type="match status" value="1"/>
</dbReference>
<dbReference type="SUPFAM" id="SSF52540">
    <property type="entry name" value="P-loop containing nucleoside triphosphate hydrolases"/>
    <property type="match status" value="1"/>
</dbReference>
<keyword evidence="3" id="KW-0067">ATP-binding</keyword>
<keyword evidence="2" id="KW-0547">Nucleotide-binding</keyword>
<dbReference type="PROSITE" id="PS50051">
    <property type="entry name" value="MCM_2"/>
    <property type="match status" value="1"/>
</dbReference>
<dbReference type="InterPro" id="IPR001208">
    <property type="entry name" value="MCM_dom"/>
</dbReference>
<proteinExistence type="inferred from homology"/>
<dbReference type="GO" id="GO:0005524">
    <property type="term" value="F:ATP binding"/>
    <property type="evidence" value="ECO:0007669"/>
    <property type="project" value="UniProtKB-KW"/>
</dbReference>
<dbReference type="AlphaFoldDB" id="B6WVP4"/>
<name>B6WVP4_9BACT</name>
<dbReference type="Gene3D" id="3.40.50.300">
    <property type="entry name" value="P-loop containing nucleotide triphosphate hydrolases"/>
    <property type="match status" value="1"/>
</dbReference>
<organism evidence="5 6">
    <name type="scientific">Desulfovibrio piger ATCC 29098</name>
    <dbReference type="NCBI Taxonomy" id="411464"/>
    <lineage>
        <taxon>Bacteria</taxon>
        <taxon>Pseudomonadati</taxon>
        <taxon>Thermodesulfobacteriota</taxon>
        <taxon>Desulfovibrionia</taxon>
        <taxon>Desulfovibrionales</taxon>
        <taxon>Desulfovibrionaceae</taxon>
        <taxon>Desulfovibrio</taxon>
    </lineage>
</organism>
<dbReference type="InterPro" id="IPR027417">
    <property type="entry name" value="P-loop_NTPase"/>
</dbReference>
<dbReference type="Pfam" id="PF13541">
    <property type="entry name" value="ChlI"/>
    <property type="match status" value="1"/>
</dbReference>
<dbReference type="Pfam" id="PF01078">
    <property type="entry name" value="Mg_chelatase"/>
    <property type="match status" value="1"/>
</dbReference>
<dbReference type="InterPro" id="IPR004482">
    <property type="entry name" value="Mg_chelat-rel"/>
</dbReference>
<dbReference type="PANTHER" id="PTHR32039:SF7">
    <property type="entry name" value="COMPETENCE PROTEIN COMM"/>
    <property type="match status" value="1"/>
</dbReference>
<dbReference type="STRING" id="901.DESPIGER_2101"/>
<comment type="similarity">
    <text evidence="1">Belongs to the Mg-chelatase subunits D/I family. ComM subfamily.</text>
</comment>
<dbReference type="InterPro" id="IPR045006">
    <property type="entry name" value="CHLI-like"/>
</dbReference>
<dbReference type="PANTHER" id="PTHR32039">
    <property type="entry name" value="MAGNESIUM-CHELATASE SUBUNIT CHLI"/>
    <property type="match status" value="1"/>
</dbReference>
<reference evidence="5 6" key="1">
    <citation type="submission" date="2008-10" db="EMBL/GenBank/DDBJ databases">
        <title>Draft genome sequence of Desulvovibrio piger (ATCC 29098).</title>
        <authorList>
            <person name="Sudarsanam P."/>
            <person name="Ley R."/>
            <person name="Guruge J."/>
            <person name="Turnbaugh P.J."/>
            <person name="Mahowald M."/>
            <person name="Liep D."/>
            <person name="Gordon J."/>
        </authorList>
    </citation>
    <scope>NUCLEOTIDE SEQUENCE [LARGE SCALE GENOMIC DNA]</scope>
    <source>
        <strain evidence="5 6">ATCC 29098</strain>
    </source>
</reference>
<dbReference type="InterPro" id="IPR003593">
    <property type="entry name" value="AAA+_ATPase"/>
</dbReference>
<dbReference type="InterPro" id="IPR020568">
    <property type="entry name" value="Ribosomal_Su5_D2-typ_SF"/>
</dbReference>
<comment type="caution">
    <text evidence="5">The sequence shown here is derived from an EMBL/GenBank/DDBJ whole genome shotgun (WGS) entry which is preliminary data.</text>
</comment>
<dbReference type="PRINTS" id="PR01657">
    <property type="entry name" value="MCMFAMILY"/>
</dbReference>
<gene>
    <name evidence="5" type="ORF">DESPIG_02162</name>
</gene>
<dbReference type="InterPro" id="IPR025158">
    <property type="entry name" value="Mg_chelat-rel_C"/>
</dbReference>
<evidence type="ECO:0000256" key="1">
    <source>
        <dbReference type="ARBA" id="ARBA00006354"/>
    </source>
</evidence>
<reference evidence="5 6" key="2">
    <citation type="submission" date="2008-10" db="EMBL/GenBank/DDBJ databases">
        <authorList>
            <person name="Fulton L."/>
            <person name="Clifton S."/>
            <person name="Fulton B."/>
            <person name="Xu J."/>
            <person name="Minx P."/>
            <person name="Pepin K.H."/>
            <person name="Johnson M."/>
            <person name="Bhonagiri V."/>
            <person name="Nash W.E."/>
            <person name="Mardis E.R."/>
            <person name="Wilson R.K."/>
        </authorList>
    </citation>
    <scope>NUCLEOTIDE SEQUENCE [LARGE SCALE GENOMIC DNA]</scope>
    <source>
        <strain evidence="5 6">ATCC 29098</strain>
    </source>
</reference>
<evidence type="ECO:0000259" key="4">
    <source>
        <dbReference type="PROSITE" id="PS50051"/>
    </source>
</evidence>
<dbReference type="InterPro" id="IPR000523">
    <property type="entry name" value="Mg_chelatse_chII-like_cat_dom"/>
</dbReference>
<dbReference type="HOGENOM" id="CLU_026145_1_0_7"/>
<sequence>MPHGEAVQRQGRRRWGRIMVIRLYSAGLEGVDAFPVDVEVDLVRQGLPGFTLVGLAEAAVREARERVFSALRACGFRLPPSRITVNLAPAGRRKSGTAFDLPLALGLLAASGQIPVEALQGRVFAGELSLSGALRPVPGMLPLTIMARQQGLSSVILPPDNGAEAAVVRDVAVYTPTHLSQCVAFLLGREELEARQPLPVSPEDAVLCGMDFAEVRGQQGARRALEVAAAGGHNLLMIGPPGSGKTMLAQRLPTILPPLDFEEALEVTKIYSVAGKLAPGQGLVRVRPFRAPHHTVSEVALVGGGLHPLPGEVSLAHRGVLFLDELPEFRKNALEVLRQPLEDGRVTIARAGQSLTYPAACMLVAAMNPCPCGYYGDPDHECTCRPDILHRYRNRLSGPLLDRIDVHVEVPAVPYEDLRGGSPAEDSSTIRKRVLAARERQNARYTGTACRCNADLGGFLLERHCALDAAGHALMEQAVRALGLSARAYTRVLRLARTIADLEGKDAIAPAHVAEAISLRVLDRPQ</sequence>
<evidence type="ECO:0000256" key="3">
    <source>
        <dbReference type="ARBA" id="ARBA00022840"/>
    </source>
</evidence>
<protein>
    <submittedName>
        <fullName evidence="5">Mg chelatase-like protein</fullName>
    </submittedName>
</protein>